<dbReference type="GO" id="GO:0008962">
    <property type="term" value="F:phosphatidylglycerophosphatase activity"/>
    <property type="evidence" value="ECO:0007669"/>
    <property type="project" value="InterPro"/>
</dbReference>
<dbReference type="Proteomes" id="UP000008457">
    <property type="component" value="Chromosome"/>
</dbReference>
<name>F4A385_MAHA5</name>
<evidence type="ECO:0000313" key="2">
    <source>
        <dbReference type="Proteomes" id="UP000008457"/>
    </source>
</evidence>
<dbReference type="RefSeq" id="WP_013780748.1">
    <property type="nucleotide sequence ID" value="NC_015520.1"/>
</dbReference>
<proteinExistence type="predicted"/>
<dbReference type="Gene3D" id="3.40.50.1000">
    <property type="entry name" value="HAD superfamily/HAD-like"/>
    <property type="match status" value="1"/>
</dbReference>
<dbReference type="NCBIfam" id="TIGR01662">
    <property type="entry name" value="HAD-SF-IIIA"/>
    <property type="match status" value="1"/>
</dbReference>
<keyword evidence="2" id="KW-1185">Reference proteome</keyword>
<dbReference type="Pfam" id="PF13242">
    <property type="entry name" value="Hydrolase_like"/>
    <property type="match status" value="1"/>
</dbReference>
<organism evidence="1 2">
    <name type="scientific">Mahella australiensis (strain DSM 15567 / CIP 107919 / 50-1 BON)</name>
    <dbReference type="NCBI Taxonomy" id="697281"/>
    <lineage>
        <taxon>Bacteria</taxon>
        <taxon>Bacillati</taxon>
        <taxon>Bacillota</taxon>
        <taxon>Clostridia</taxon>
        <taxon>Thermoanaerobacterales</taxon>
        <taxon>Thermoanaerobacterales Family IV. Incertae Sedis</taxon>
        <taxon>Mahella</taxon>
    </lineage>
</organism>
<dbReference type="InterPro" id="IPR036412">
    <property type="entry name" value="HAD-like_sf"/>
</dbReference>
<dbReference type="InterPro" id="IPR006439">
    <property type="entry name" value="HAD-SF_hydro_IA"/>
</dbReference>
<protein>
    <submittedName>
        <fullName evidence="1">HAD superfamily (Subfamily IIIA) phosphatase, TIGR01668</fullName>
    </submittedName>
</protein>
<reference evidence="2" key="1">
    <citation type="submission" date="2010-11" db="EMBL/GenBank/DDBJ databases">
        <title>The complete genome of Mahella australiensis DSM 15567.</title>
        <authorList>
            <consortium name="US DOE Joint Genome Institute (JGI-PGF)"/>
            <person name="Lucas S."/>
            <person name="Copeland A."/>
            <person name="Lapidus A."/>
            <person name="Bruce D."/>
            <person name="Goodwin L."/>
            <person name="Pitluck S."/>
            <person name="Kyrpides N."/>
            <person name="Mavromatis K."/>
            <person name="Pagani I."/>
            <person name="Ivanova N."/>
            <person name="Teshima H."/>
            <person name="Brettin T."/>
            <person name="Detter J.C."/>
            <person name="Han C."/>
            <person name="Tapia R."/>
            <person name="Land M."/>
            <person name="Hauser L."/>
            <person name="Markowitz V."/>
            <person name="Cheng J.-F."/>
            <person name="Hugenholtz P."/>
            <person name="Woyke T."/>
            <person name="Wu D."/>
            <person name="Spring S."/>
            <person name="Pukall R."/>
            <person name="Steenblock K."/>
            <person name="Schneider S."/>
            <person name="Klenk H.-P."/>
            <person name="Eisen J.A."/>
        </authorList>
    </citation>
    <scope>NUCLEOTIDE SEQUENCE [LARGE SCALE GENOMIC DNA]</scope>
    <source>
        <strain evidence="2">DSM 15567 / CIP 107919 / 50-1 BON</strain>
    </source>
</reference>
<dbReference type="AlphaFoldDB" id="F4A385"/>
<dbReference type="KEGG" id="mas:Mahau_1121"/>
<accession>F4A385</accession>
<evidence type="ECO:0000313" key="1">
    <source>
        <dbReference type="EMBL" id="AEE96318.1"/>
    </source>
</evidence>
<dbReference type="eggNOG" id="COG2179">
    <property type="taxonomic scope" value="Bacteria"/>
</dbReference>
<dbReference type="InterPro" id="IPR010021">
    <property type="entry name" value="PGPP1/Gep4"/>
</dbReference>
<dbReference type="OrthoDB" id="9787572at2"/>
<gene>
    <name evidence="1" type="ordered locus">Mahau_1121</name>
</gene>
<dbReference type="NCBIfam" id="TIGR01668">
    <property type="entry name" value="YqeG_hyp_ppase"/>
    <property type="match status" value="1"/>
</dbReference>
<dbReference type="HOGENOM" id="CLU_056221_4_0_9"/>
<dbReference type="STRING" id="697281.Mahau_1121"/>
<sequence length="169" mass="19569">MAKLQPDLYVRSIYDIDLNMLKKRSISCLIMDIDNTLTPWNSSEISDKLWNWVQKAHGDGFKICLLSNNGQKRVKELSAKLGVAYIYNAAKPRRRSYQKALDIMDTTYEHAAVIGDQLLTDILGGKRMGMFTILVDPIDEREFIGTKVMRWIEGVLFRRHPFKKEETRS</sequence>
<dbReference type="EMBL" id="CP002360">
    <property type="protein sequence ID" value="AEE96318.1"/>
    <property type="molecule type" value="Genomic_DNA"/>
</dbReference>
<dbReference type="CDD" id="cd16416">
    <property type="entry name" value="HAD_BsYqeG-like"/>
    <property type="match status" value="1"/>
</dbReference>
<dbReference type="InterPro" id="IPR023214">
    <property type="entry name" value="HAD_sf"/>
</dbReference>
<dbReference type="NCBIfam" id="TIGR01549">
    <property type="entry name" value="HAD-SF-IA-v1"/>
    <property type="match status" value="1"/>
</dbReference>
<dbReference type="SUPFAM" id="SSF56784">
    <property type="entry name" value="HAD-like"/>
    <property type="match status" value="1"/>
</dbReference>
<dbReference type="InterPro" id="IPR006549">
    <property type="entry name" value="HAD-SF_hydro_IIIA"/>
</dbReference>
<reference evidence="1 2" key="2">
    <citation type="journal article" date="2011" name="Stand. Genomic Sci.">
        <title>Complete genome sequence of Mahella australiensis type strain (50-1 BON).</title>
        <authorList>
            <person name="Sikorski J."/>
            <person name="Teshima H."/>
            <person name="Nolan M."/>
            <person name="Lucas S."/>
            <person name="Hammon N."/>
            <person name="Deshpande S."/>
            <person name="Cheng J.F."/>
            <person name="Pitluck S."/>
            <person name="Liolios K."/>
            <person name="Pagani I."/>
            <person name="Ivanova N."/>
            <person name="Huntemann M."/>
            <person name="Mavromatis K."/>
            <person name="Ovchinikova G."/>
            <person name="Pati A."/>
            <person name="Tapia R."/>
            <person name="Han C."/>
            <person name="Goodwin L."/>
            <person name="Chen A."/>
            <person name="Palaniappan K."/>
            <person name="Land M."/>
            <person name="Hauser L."/>
            <person name="Ngatchou-Djao O.D."/>
            <person name="Rohde M."/>
            <person name="Pukall R."/>
            <person name="Spring S."/>
            <person name="Abt B."/>
            <person name="Goker M."/>
            <person name="Detter J.C."/>
            <person name="Woyke T."/>
            <person name="Bristow J."/>
            <person name="Markowitz V."/>
            <person name="Hugenholtz P."/>
            <person name="Eisen J.A."/>
            <person name="Kyrpides N.C."/>
            <person name="Klenk H.P."/>
            <person name="Lapidus A."/>
        </authorList>
    </citation>
    <scope>NUCLEOTIDE SEQUENCE [LARGE SCALE GENOMIC DNA]</scope>
    <source>
        <strain evidence="2">DSM 15567 / CIP 107919 / 50-1 BON</strain>
    </source>
</reference>